<evidence type="ECO:0000256" key="1">
    <source>
        <dbReference type="ARBA" id="ARBA00023157"/>
    </source>
</evidence>
<organism evidence="7 8">
    <name type="scientific">Austropuccinia psidii MF-1</name>
    <dbReference type="NCBI Taxonomy" id="1389203"/>
    <lineage>
        <taxon>Eukaryota</taxon>
        <taxon>Fungi</taxon>
        <taxon>Dikarya</taxon>
        <taxon>Basidiomycota</taxon>
        <taxon>Pucciniomycotina</taxon>
        <taxon>Pucciniomycetes</taxon>
        <taxon>Pucciniales</taxon>
        <taxon>Sphaerophragmiaceae</taxon>
        <taxon>Austropuccinia</taxon>
    </lineage>
</organism>
<dbReference type="InterPro" id="IPR002921">
    <property type="entry name" value="Fungal_lipase-type"/>
</dbReference>
<keyword evidence="5" id="KW-0472">Membrane</keyword>
<comment type="catalytic activity">
    <reaction evidence="4">
        <text>a monoacylglycerol + H2O = glycerol + a fatty acid + H(+)</text>
        <dbReference type="Rhea" id="RHEA:15245"/>
        <dbReference type="ChEBI" id="CHEBI:15377"/>
        <dbReference type="ChEBI" id="CHEBI:15378"/>
        <dbReference type="ChEBI" id="CHEBI:17408"/>
        <dbReference type="ChEBI" id="CHEBI:17754"/>
        <dbReference type="ChEBI" id="CHEBI:28868"/>
    </reaction>
</comment>
<gene>
    <name evidence="7" type="ORF">O181_053727</name>
</gene>
<evidence type="ECO:0000313" key="7">
    <source>
        <dbReference type="EMBL" id="MBW0514012.1"/>
    </source>
</evidence>
<dbReference type="AlphaFoldDB" id="A0A9Q3E5G0"/>
<evidence type="ECO:0000256" key="4">
    <source>
        <dbReference type="ARBA" id="ARBA00048461"/>
    </source>
</evidence>
<evidence type="ECO:0000259" key="6">
    <source>
        <dbReference type="Pfam" id="PF01764"/>
    </source>
</evidence>
<dbReference type="Proteomes" id="UP000765509">
    <property type="component" value="Unassembled WGS sequence"/>
</dbReference>
<feature type="transmembrane region" description="Helical" evidence="5">
    <location>
        <begin position="555"/>
        <end position="575"/>
    </location>
</feature>
<dbReference type="SUPFAM" id="SSF53474">
    <property type="entry name" value="alpha/beta-Hydrolases"/>
    <property type="match status" value="1"/>
</dbReference>
<dbReference type="EMBL" id="AVOT02023764">
    <property type="protein sequence ID" value="MBW0514012.1"/>
    <property type="molecule type" value="Genomic_DNA"/>
</dbReference>
<feature type="transmembrane region" description="Helical" evidence="5">
    <location>
        <begin position="61"/>
        <end position="78"/>
    </location>
</feature>
<keyword evidence="8" id="KW-1185">Reference proteome</keyword>
<dbReference type="PANTHER" id="PTHR45856:SF24">
    <property type="entry name" value="FUNGAL LIPASE-LIKE DOMAIN-CONTAINING PROTEIN"/>
    <property type="match status" value="1"/>
</dbReference>
<comment type="similarity">
    <text evidence="2">Belongs to the AB hydrolase superfamily. Lipase family. Class 3 subfamily.</text>
</comment>
<reference evidence="7" key="1">
    <citation type="submission" date="2021-03" db="EMBL/GenBank/DDBJ databases">
        <title>Draft genome sequence of rust myrtle Austropuccinia psidii MF-1, a brazilian biotype.</title>
        <authorList>
            <person name="Quecine M.C."/>
            <person name="Pachon D.M.R."/>
            <person name="Bonatelli M.L."/>
            <person name="Correr F.H."/>
            <person name="Franceschini L.M."/>
            <person name="Leite T.F."/>
            <person name="Margarido G.R.A."/>
            <person name="Almeida C.A."/>
            <person name="Ferrarezi J.A."/>
            <person name="Labate C.A."/>
        </authorList>
    </citation>
    <scope>NUCLEOTIDE SEQUENCE</scope>
    <source>
        <strain evidence="7">MF-1</strain>
    </source>
</reference>
<dbReference type="GO" id="GO:0006629">
    <property type="term" value="P:lipid metabolic process"/>
    <property type="evidence" value="ECO:0007669"/>
    <property type="project" value="InterPro"/>
</dbReference>
<sequence>MYGTRKRSHGLNVTPTEDLKDKLNYKEAKELYDHLSALQRCFLVQHAEEFQPSKESLNQKLIKSIISFLFTMTIQFLGSPVGLLTRPHHAAILIAYFTLVYGFLICSRFVFFIAERTGLKNYLEDSIKQLVETEKVFINKDFLEKEITTTNICNWMDLRILTGKEGLIENSREVLTGKLPDFNPLFDETKGPLLSSSKLIFDVDVACSVLLMCASVYERDSFLIEAALRIDSTKKPQDLIFAKEDITERQVRLLSSEKTIHKFAQSWGLKFICIPDFRGLDGPFIGVFYKINVQPDENPFAVITIKGTSLDNFSEWLIDCAYKFESASDFLNTGSAHYGFYNTLFPSKSNELRVLPYRRIVEAVKLIAEEAQRAPRGQNKKLNLFVTGHSLGAGIAQLLYARLLETPSDMGNKILLRDAYVFGTPRACDFKLASRVDYNLNKSVNQGRQLWRISNRASLIGDIVTEVPPGVANKREIRSGLQEGSPFSYAAIGTSVDLFPNGQKNIFNISTWFGHASSQKKQYKIGDTPVGFKPEIANKLIFKYRIDPRPSFWGSLRPFSIIGITMSLIAFWAPFVHDHLPACYLESLTKMENEL</sequence>
<evidence type="ECO:0000256" key="2">
    <source>
        <dbReference type="ARBA" id="ARBA00043996"/>
    </source>
</evidence>
<evidence type="ECO:0000313" key="8">
    <source>
        <dbReference type="Proteomes" id="UP000765509"/>
    </source>
</evidence>
<keyword evidence="5" id="KW-0812">Transmembrane</keyword>
<comment type="catalytic activity">
    <reaction evidence="3">
        <text>a diacylglycerol + H2O = a monoacylglycerol + a fatty acid + H(+)</text>
        <dbReference type="Rhea" id="RHEA:32731"/>
        <dbReference type="ChEBI" id="CHEBI:15377"/>
        <dbReference type="ChEBI" id="CHEBI:15378"/>
        <dbReference type="ChEBI" id="CHEBI:17408"/>
        <dbReference type="ChEBI" id="CHEBI:18035"/>
        <dbReference type="ChEBI" id="CHEBI:28868"/>
    </reaction>
</comment>
<dbReference type="OrthoDB" id="426718at2759"/>
<comment type="caution">
    <text evidence="7">The sequence shown here is derived from an EMBL/GenBank/DDBJ whole genome shotgun (WGS) entry which is preliminary data.</text>
</comment>
<keyword evidence="5" id="KW-1133">Transmembrane helix</keyword>
<keyword evidence="1" id="KW-1015">Disulfide bond</keyword>
<evidence type="ECO:0000256" key="3">
    <source>
        <dbReference type="ARBA" id="ARBA00047591"/>
    </source>
</evidence>
<dbReference type="PANTHER" id="PTHR45856">
    <property type="entry name" value="ALPHA/BETA-HYDROLASES SUPERFAMILY PROTEIN"/>
    <property type="match status" value="1"/>
</dbReference>
<dbReference type="CDD" id="cd00519">
    <property type="entry name" value="Lipase_3"/>
    <property type="match status" value="1"/>
</dbReference>
<name>A0A9Q3E5G0_9BASI</name>
<dbReference type="InterPro" id="IPR029058">
    <property type="entry name" value="AB_hydrolase_fold"/>
</dbReference>
<dbReference type="Gene3D" id="3.40.50.1820">
    <property type="entry name" value="alpha/beta hydrolase"/>
    <property type="match status" value="1"/>
</dbReference>
<dbReference type="InterPro" id="IPR051218">
    <property type="entry name" value="Sec_MonoDiacylglyc_Lipase"/>
</dbReference>
<accession>A0A9Q3E5G0</accession>
<feature type="transmembrane region" description="Helical" evidence="5">
    <location>
        <begin position="90"/>
        <end position="114"/>
    </location>
</feature>
<feature type="domain" description="Fungal lipase-type" evidence="6">
    <location>
        <begin position="302"/>
        <end position="469"/>
    </location>
</feature>
<protein>
    <recommendedName>
        <fullName evidence="6">Fungal lipase-type domain-containing protein</fullName>
    </recommendedName>
</protein>
<evidence type="ECO:0000256" key="5">
    <source>
        <dbReference type="SAM" id="Phobius"/>
    </source>
</evidence>
<proteinExistence type="inferred from homology"/>
<dbReference type="Pfam" id="PF01764">
    <property type="entry name" value="Lipase_3"/>
    <property type="match status" value="1"/>
</dbReference>